<dbReference type="InterPro" id="IPR013766">
    <property type="entry name" value="Thioredoxin_domain"/>
</dbReference>
<protein>
    <recommendedName>
        <fullName evidence="2">Thioredoxin domain-containing protein</fullName>
    </recommendedName>
</protein>
<sequence>MNQKLASPVQNPIYSILTMAIHTESISSVHAFQQEIARNEYKDRLVVVDFSASNCPPCQAMKPIVDTMAHDFENQVEFFEIDVNTNANVANALGIQAIPIFKFYRNGHYVDTLVGANPAPLRQLVAALK</sequence>
<keyword evidence="1" id="KW-1015">Disulfide bond</keyword>
<dbReference type="EMBL" id="JNBS01000672">
    <property type="protein sequence ID" value="OQS04158.1"/>
    <property type="molecule type" value="Genomic_DNA"/>
</dbReference>
<evidence type="ECO:0000313" key="4">
    <source>
        <dbReference type="Proteomes" id="UP000243217"/>
    </source>
</evidence>
<dbReference type="InterPro" id="IPR036249">
    <property type="entry name" value="Thioredoxin-like_sf"/>
</dbReference>
<accession>A0A1W0A1M9</accession>
<dbReference type="Pfam" id="PF00085">
    <property type="entry name" value="Thioredoxin"/>
    <property type="match status" value="1"/>
</dbReference>
<name>A0A1W0A1M9_9STRA</name>
<organism evidence="3 4">
    <name type="scientific">Thraustotheca clavata</name>
    <dbReference type="NCBI Taxonomy" id="74557"/>
    <lineage>
        <taxon>Eukaryota</taxon>
        <taxon>Sar</taxon>
        <taxon>Stramenopiles</taxon>
        <taxon>Oomycota</taxon>
        <taxon>Saprolegniomycetes</taxon>
        <taxon>Saprolegniales</taxon>
        <taxon>Achlyaceae</taxon>
        <taxon>Thraustotheca</taxon>
    </lineage>
</organism>
<dbReference type="PROSITE" id="PS51352">
    <property type="entry name" value="THIOREDOXIN_2"/>
    <property type="match status" value="1"/>
</dbReference>
<dbReference type="OrthoDB" id="2121326at2759"/>
<evidence type="ECO:0000259" key="2">
    <source>
        <dbReference type="PROSITE" id="PS51352"/>
    </source>
</evidence>
<dbReference type="Proteomes" id="UP000243217">
    <property type="component" value="Unassembled WGS sequence"/>
</dbReference>
<evidence type="ECO:0000256" key="1">
    <source>
        <dbReference type="ARBA" id="ARBA00023157"/>
    </source>
</evidence>
<proteinExistence type="predicted"/>
<evidence type="ECO:0000313" key="3">
    <source>
        <dbReference type="EMBL" id="OQS04158.1"/>
    </source>
</evidence>
<dbReference type="Gene3D" id="3.40.30.10">
    <property type="entry name" value="Glutaredoxin"/>
    <property type="match status" value="1"/>
</dbReference>
<gene>
    <name evidence="3" type="ORF">THRCLA_20955</name>
</gene>
<comment type="caution">
    <text evidence="3">The sequence shown here is derived from an EMBL/GenBank/DDBJ whole genome shotgun (WGS) entry which is preliminary data.</text>
</comment>
<dbReference type="PROSITE" id="PS00194">
    <property type="entry name" value="THIOREDOXIN_1"/>
    <property type="match status" value="1"/>
</dbReference>
<dbReference type="CDD" id="cd02947">
    <property type="entry name" value="TRX_family"/>
    <property type="match status" value="1"/>
</dbReference>
<reference evidence="3 4" key="1">
    <citation type="journal article" date="2014" name="Genome Biol. Evol.">
        <title>The secreted proteins of Achlya hypogyna and Thraustotheca clavata identify the ancestral oomycete secretome and reveal gene acquisitions by horizontal gene transfer.</title>
        <authorList>
            <person name="Misner I."/>
            <person name="Blouin N."/>
            <person name="Leonard G."/>
            <person name="Richards T.A."/>
            <person name="Lane C.E."/>
        </authorList>
    </citation>
    <scope>NUCLEOTIDE SEQUENCE [LARGE SCALE GENOMIC DNA]</scope>
    <source>
        <strain evidence="3 4">ATCC 34112</strain>
    </source>
</reference>
<dbReference type="PANTHER" id="PTHR46115">
    <property type="entry name" value="THIOREDOXIN-LIKE PROTEIN 1"/>
    <property type="match status" value="1"/>
</dbReference>
<dbReference type="AlphaFoldDB" id="A0A1W0A1M9"/>
<keyword evidence="4" id="KW-1185">Reference proteome</keyword>
<feature type="domain" description="Thioredoxin" evidence="2">
    <location>
        <begin position="1"/>
        <end position="129"/>
    </location>
</feature>
<dbReference type="STRING" id="74557.A0A1W0A1M9"/>
<dbReference type="InterPro" id="IPR017937">
    <property type="entry name" value="Thioredoxin_CS"/>
</dbReference>
<dbReference type="SUPFAM" id="SSF52833">
    <property type="entry name" value="Thioredoxin-like"/>
    <property type="match status" value="1"/>
</dbReference>